<protein>
    <submittedName>
        <fullName evidence="1">ATPase protein</fullName>
    </submittedName>
</protein>
<dbReference type="Proteomes" id="UP000028059">
    <property type="component" value="Unassembled WGS sequence"/>
</dbReference>
<dbReference type="EMBL" id="JOKN01000047">
    <property type="protein sequence ID" value="KEQ55919.1"/>
    <property type="molecule type" value="Genomic_DNA"/>
</dbReference>
<keyword evidence="2" id="KW-1185">Reference proteome</keyword>
<name>A0A081RL46_9ARCH</name>
<sequence>MHADIFVDDKYVTSVRIGKKGQIKIPKRSTIAKNLMKLATSQNDIQIFLKDF</sequence>
<accession>A0A081RL46</accession>
<evidence type="ECO:0000313" key="2">
    <source>
        <dbReference type="Proteomes" id="UP000028059"/>
    </source>
</evidence>
<proteinExistence type="predicted"/>
<gene>
    <name evidence="1" type="ORF">AAA799N04_01686</name>
</gene>
<reference evidence="1 2" key="1">
    <citation type="submission" date="2014-06" db="EMBL/GenBank/DDBJ databases">
        <authorList>
            <person name="Ngugi D.K."/>
            <person name="Blom J."/>
            <person name="Alam I."/>
            <person name="Rashid M."/>
            <person name="Ba Alawi W."/>
            <person name="Zhang G."/>
            <person name="Hikmawan T."/>
            <person name="Guan Y."/>
            <person name="Antunes A."/>
            <person name="Siam R."/>
            <person name="ElDorry H."/>
            <person name="Bajic V."/>
            <person name="Stingl U."/>
        </authorList>
    </citation>
    <scope>NUCLEOTIDE SEQUENCE [LARGE SCALE GENOMIC DNA]</scope>
    <source>
        <strain evidence="1">SCGC AAA799-N04</strain>
    </source>
</reference>
<comment type="caution">
    <text evidence="1">The sequence shown here is derived from an EMBL/GenBank/DDBJ whole genome shotgun (WGS) entry which is preliminary data.</text>
</comment>
<dbReference type="PATRIC" id="fig|1502293.3.peg.1554"/>
<organism evidence="1 2">
    <name type="scientific">Marine Group I thaumarchaeote SCGC AAA799-N04</name>
    <dbReference type="NCBI Taxonomy" id="1502293"/>
    <lineage>
        <taxon>Archaea</taxon>
        <taxon>Nitrososphaerota</taxon>
        <taxon>Marine Group I</taxon>
    </lineage>
</organism>
<evidence type="ECO:0000313" key="1">
    <source>
        <dbReference type="EMBL" id="KEQ55919.1"/>
    </source>
</evidence>
<dbReference type="AlphaFoldDB" id="A0A081RL46"/>